<organism evidence="2 3">
    <name type="scientific">Streptomyces phaeolivaceus</name>
    <dbReference type="NCBI Taxonomy" id="2653200"/>
    <lineage>
        <taxon>Bacteria</taxon>
        <taxon>Bacillati</taxon>
        <taxon>Actinomycetota</taxon>
        <taxon>Actinomycetes</taxon>
        <taxon>Kitasatosporales</taxon>
        <taxon>Streptomycetaceae</taxon>
        <taxon>Streptomyces</taxon>
    </lineage>
</organism>
<name>A0A5P8K3Z4_9ACTN</name>
<dbReference type="Proteomes" id="UP000327294">
    <property type="component" value="Chromosome"/>
</dbReference>
<dbReference type="AlphaFoldDB" id="A0A5P8K3Z4"/>
<dbReference type="InterPro" id="IPR046200">
    <property type="entry name" value="DUF6233"/>
</dbReference>
<protein>
    <submittedName>
        <fullName evidence="2">Uncharacterized protein</fullName>
    </submittedName>
</protein>
<dbReference type="Pfam" id="PF19746">
    <property type="entry name" value="DUF6233"/>
    <property type="match status" value="1"/>
</dbReference>
<sequence>MVHFMSQLPPDQLRLRAILAYIDRQIAEHQAVAVYLRLQRDAVLAALADSEGRRPQRPARRPKGGGHLPALAPPSARDVGFVVQQKRTPTGPEPAVIHLDDCTMVEGTPHRIRADEARAALTDPSIEPCQFCRPDTELGVDVA</sequence>
<accession>A0A5P8K3Z4</accession>
<evidence type="ECO:0000256" key="1">
    <source>
        <dbReference type="SAM" id="MobiDB-lite"/>
    </source>
</evidence>
<feature type="region of interest" description="Disordered" evidence="1">
    <location>
        <begin position="47"/>
        <end position="74"/>
    </location>
</feature>
<feature type="compositionally biased region" description="Basic residues" evidence="1">
    <location>
        <begin position="55"/>
        <end position="64"/>
    </location>
</feature>
<dbReference type="KEGG" id="sphv:F9278_15240"/>
<keyword evidence="3" id="KW-1185">Reference proteome</keyword>
<dbReference type="EMBL" id="CP045096">
    <property type="protein sequence ID" value="QFQ97337.1"/>
    <property type="molecule type" value="Genomic_DNA"/>
</dbReference>
<gene>
    <name evidence="2" type="ORF">F9278_15240</name>
</gene>
<proteinExistence type="predicted"/>
<reference evidence="2 3" key="1">
    <citation type="submission" date="2019-10" db="EMBL/GenBank/DDBJ databases">
        <title>Streptomyces sp. strain GY16 isolated from leaves of Broussonetia papyrifera.</title>
        <authorList>
            <person name="Mo P."/>
        </authorList>
    </citation>
    <scope>NUCLEOTIDE SEQUENCE [LARGE SCALE GENOMIC DNA]</scope>
    <source>
        <strain evidence="2 3">GY16</strain>
    </source>
</reference>
<evidence type="ECO:0000313" key="3">
    <source>
        <dbReference type="Proteomes" id="UP000327294"/>
    </source>
</evidence>
<evidence type="ECO:0000313" key="2">
    <source>
        <dbReference type="EMBL" id="QFQ97337.1"/>
    </source>
</evidence>